<feature type="binding site" evidence="5">
    <location>
        <position position="79"/>
    </location>
    <ligand>
        <name>5-phospho-alpha-D-ribose 1-diphosphate</name>
        <dbReference type="ChEBI" id="CHEBI:58017"/>
    </ligand>
</feature>
<dbReference type="GO" id="GO:0004048">
    <property type="term" value="F:anthranilate phosphoribosyltransferase activity"/>
    <property type="evidence" value="ECO:0007669"/>
    <property type="project" value="UniProtKB-EC"/>
</dbReference>
<comment type="subunit">
    <text evidence="5">Homodimer.</text>
</comment>
<dbReference type="PANTHER" id="PTHR43285:SF2">
    <property type="entry name" value="ANTHRANILATE PHOSPHORIBOSYLTRANSFERASE"/>
    <property type="match status" value="1"/>
</dbReference>
<keyword evidence="5" id="KW-0460">Magnesium</keyword>
<proteinExistence type="inferred from homology"/>
<feature type="binding site" evidence="5">
    <location>
        <position position="110"/>
    </location>
    <ligand>
        <name>anthranilate</name>
        <dbReference type="ChEBI" id="CHEBI:16567"/>
        <label>1</label>
    </ligand>
</feature>
<comment type="function">
    <text evidence="5">Catalyzes the transfer of the phosphoribosyl group of 5-phosphorylribose-1-pyrophosphate (PRPP) to anthranilate to yield N-(5'-phosphoribosyl)-anthranilate (PRA).</text>
</comment>
<evidence type="ECO:0000313" key="9">
    <source>
        <dbReference type="Proteomes" id="UP001330016"/>
    </source>
</evidence>
<dbReference type="RefSeq" id="WP_331244237.1">
    <property type="nucleotide sequence ID" value="NZ_JAQSGJ010000041.1"/>
</dbReference>
<dbReference type="Gene3D" id="3.40.1030.10">
    <property type="entry name" value="Nucleoside phosphorylase/phosphoribosyltransferase catalytic domain"/>
    <property type="match status" value="1"/>
</dbReference>
<feature type="binding site" evidence="5">
    <location>
        <begin position="82"/>
        <end position="83"/>
    </location>
    <ligand>
        <name>5-phospho-alpha-D-ribose 1-diphosphate</name>
        <dbReference type="ChEBI" id="CHEBI:58017"/>
    </ligand>
</feature>
<evidence type="ECO:0000256" key="4">
    <source>
        <dbReference type="ARBA" id="ARBA00023141"/>
    </source>
</evidence>
<dbReference type="InterPro" id="IPR036320">
    <property type="entry name" value="Glycosyl_Trfase_fam3_N_dom_sf"/>
</dbReference>
<dbReference type="Pfam" id="PF02885">
    <property type="entry name" value="Glycos_trans_3N"/>
    <property type="match status" value="1"/>
</dbReference>
<dbReference type="EC" id="2.4.2.18" evidence="5"/>
<keyword evidence="2 5" id="KW-0808">Transferase</keyword>
<dbReference type="SUPFAM" id="SSF52418">
    <property type="entry name" value="Nucleoside phosphorylase/phosphoribosyltransferase catalytic domain"/>
    <property type="match status" value="1"/>
</dbReference>
<dbReference type="Pfam" id="PF00591">
    <property type="entry name" value="Glycos_transf_3"/>
    <property type="match status" value="1"/>
</dbReference>
<reference evidence="8 9" key="1">
    <citation type="submission" date="2023-02" db="EMBL/GenBank/DDBJ databases">
        <title>The predominant lactic acid bacteria and yeasts involved in the spontaneous fermentation of millet during the production of the traditional porridge Hausa koko in Ghana.</title>
        <authorList>
            <person name="Atter A."/>
            <person name="Diaz M."/>
        </authorList>
    </citation>
    <scope>NUCLEOTIDE SEQUENCE [LARGE SCALE GENOMIC DNA]</scope>
    <source>
        <strain evidence="8 9">FI11640</strain>
    </source>
</reference>
<evidence type="ECO:0000256" key="2">
    <source>
        <dbReference type="ARBA" id="ARBA00022679"/>
    </source>
</evidence>
<dbReference type="Gene3D" id="1.20.970.10">
    <property type="entry name" value="Transferase, Pyrimidine Nucleoside Phosphorylase, Chain C"/>
    <property type="match status" value="1"/>
</dbReference>
<feature type="binding site" evidence="5">
    <location>
        <position position="119"/>
    </location>
    <ligand>
        <name>5-phospho-alpha-D-ribose 1-diphosphate</name>
        <dbReference type="ChEBI" id="CHEBI:58017"/>
    </ligand>
</feature>
<feature type="binding site" evidence="5">
    <location>
        <begin position="89"/>
        <end position="92"/>
    </location>
    <ligand>
        <name>5-phospho-alpha-D-ribose 1-diphosphate</name>
        <dbReference type="ChEBI" id="CHEBI:58017"/>
    </ligand>
</feature>
<keyword evidence="3 5" id="KW-0822">Tryptophan biosynthesis</keyword>
<feature type="binding site" evidence="5">
    <location>
        <position position="225"/>
    </location>
    <ligand>
        <name>Mg(2+)</name>
        <dbReference type="ChEBI" id="CHEBI:18420"/>
        <label>1</label>
    </ligand>
</feature>
<dbReference type="Proteomes" id="UP001330016">
    <property type="component" value="Unassembled WGS sequence"/>
</dbReference>
<sequence>MIQDALTKMIQQEDLTFEESYAVLTEIMTGQVPESQIASLLTGLAIKQPTPDEIAGAAAAMREQALAFPHMDNLLEIVGTGGDHSNSFNISSTAAIVISAAGTPVAKHGNRSASSKSGAADVLEALGIDINQSPEAGYQSLQDTNFAFLFAQQYHKSMRFVAPVRKALGFPTIFNILGPLANPAHPQYQLLGVYNDDLLLPMAHVLEKLGVTNALIVHNEDGLDELTTTNTNTVVELVNGTITQYQLTPEQFGFTRAAAADLIGGTPAENAQITRNVLHNQAGPRLDTVLFNAGAALHLAHLELTIQDGIALARQTVTSGAAAQQLTRLVNANTSRKQEDVVA</sequence>
<name>A0ABU7T1Y1_9LACO</name>
<comment type="similarity">
    <text evidence="5">Belongs to the anthranilate phosphoribosyltransferase family.</text>
</comment>
<keyword evidence="1 5" id="KW-0328">Glycosyltransferase</keyword>
<organism evidence="8 9">
    <name type="scientific">Schleiferilactobacillus harbinensis</name>
    <dbReference type="NCBI Taxonomy" id="304207"/>
    <lineage>
        <taxon>Bacteria</taxon>
        <taxon>Bacillati</taxon>
        <taxon>Bacillota</taxon>
        <taxon>Bacilli</taxon>
        <taxon>Lactobacillales</taxon>
        <taxon>Lactobacillaceae</taxon>
        <taxon>Schleiferilactobacillus</taxon>
    </lineage>
</organism>
<keyword evidence="9" id="KW-1185">Reference proteome</keyword>
<comment type="caution">
    <text evidence="5">Lacks conserved residue(s) required for the propagation of feature annotation.</text>
</comment>
<feature type="binding site" evidence="5">
    <location>
        <begin position="107"/>
        <end position="115"/>
    </location>
    <ligand>
        <name>5-phospho-alpha-D-ribose 1-diphosphate</name>
        <dbReference type="ChEBI" id="CHEBI:58017"/>
    </ligand>
</feature>
<accession>A0ABU7T1Y1</accession>
<evidence type="ECO:0000259" key="6">
    <source>
        <dbReference type="Pfam" id="PF00591"/>
    </source>
</evidence>
<evidence type="ECO:0000313" key="8">
    <source>
        <dbReference type="EMBL" id="MEE6716609.1"/>
    </source>
</evidence>
<feature type="binding site" evidence="5">
    <location>
        <position position="224"/>
    </location>
    <ligand>
        <name>Mg(2+)</name>
        <dbReference type="ChEBI" id="CHEBI:18420"/>
        <label>2</label>
    </ligand>
</feature>
<feature type="binding site" evidence="5">
    <location>
        <position position="165"/>
    </location>
    <ligand>
        <name>anthranilate</name>
        <dbReference type="ChEBI" id="CHEBI:16567"/>
        <label>2</label>
    </ligand>
</feature>
<evidence type="ECO:0000256" key="5">
    <source>
        <dbReference type="HAMAP-Rule" id="MF_00211"/>
    </source>
</evidence>
<dbReference type="SUPFAM" id="SSF47648">
    <property type="entry name" value="Nucleoside phosphorylase/phosphoribosyltransferase N-terminal domain"/>
    <property type="match status" value="1"/>
</dbReference>
<comment type="caution">
    <text evidence="8">The sequence shown here is derived from an EMBL/GenBank/DDBJ whole genome shotgun (WGS) entry which is preliminary data.</text>
</comment>
<feature type="binding site" evidence="5">
    <location>
        <position position="91"/>
    </location>
    <ligand>
        <name>Mg(2+)</name>
        <dbReference type="ChEBI" id="CHEBI:18420"/>
        <label>1</label>
    </ligand>
</feature>
<dbReference type="NCBIfam" id="TIGR01245">
    <property type="entry name" value="trpD"/>
    <property type="match status" value="1"/>
</dbReference>
<dbReference type="PANTHER" id="PTHR43285">
    <property type="entry name" value="ANTHRANILATE PHOSPHORIBOSYLTRANSFERASE"/>
    <property type="match status" value="1"/>
</dbReference>
<protein>
    <recommendedName>
        <fullName evidence="5">Anthranilate phosphoribosyltransferase</fullName>
        <ecNumber evidence="5">2.4.2.18</ecNumber>
    </recommendedName>
</protein>
<dbReference type="InterPro" id="IPR017459">
    <property type="entry name" value="Glycosyl_Trfase_fam3_N_dom"/>
</dbReference>
<keyword evidence="4 5" id="KW-0057">Aromatic amino acid biosynthesis</keyword>
<dbReference type="InterPro" id="IPR005940">
    <property type="entry name" value="Anthranilate_Pribosyl_Tfrase"/>
</dbReference>
<feature type="domain" description="Glycosyl transferase family 3 N-terminal" evidence="7">
    <location>
        <begin position="3"/>
        <end position="65"/>
    </location>
</feature>
<evidence type="ECO:0000256" key="3">
    <source>
        <dbReference type="ARBA" id="ARBA00022822"/>
    </source>
</evidence>
<dbReference type="EMBL" id="JAQSGK010000041">
    <property type="protein sequence ID" value="MEE6716609.1"/>
    <property type="molecule type" value="Genomic_DNA"/>
</dbReference>
<dbReference type="InterPro" id="IPR000312">
    <property type="entry name" value="Glycosyl_Trfase_fam3"/>
</dbReference>
<dbReference type="HAMAP" id="MF_00211">
    <property type="entry name" value="TrpD"/>
    <property type="match status" value="1"/>
</dbReference>
<feature type="binding site" evidence="5">
    <location>
        <position position="225"/>
    </location>
    <ligand>
        <name>Mg(2+)</name>
        <dbReference type="ChEBI" id="CHEBI:18420"/>
        <label>2</label>
    </ligand>
</feature>
<dbReference type="InterPro" id="IPR035902">
    <property type="entry name" value="Nuc_phospho_transferase"/>
</dbReference>
<feature type="domain" description="Glycosyl transferase family 3" evidence="6">
    <location>
        <begin position="73"/>
        <end position="322"/>
    </location>
</feature>
<comment type="cofactor">
    <cofactor evidence="5">
        <name>Mg(2+)</name>
        <dbReference type="ChEBI" id="CHEBI:18420"/>
    </cofactor>
    <text evidence="5">Binds 2 magnesium ions per monomer.</text>
</comment>
<comment type="pathway">
    <text evidence="5">Amino-acid biosynthesis; L-tryptophan biosynthesis; L-tryptophan from chorismate: step 2/5.</text>
</comment>
<gene>
    <name evidence="5 8" type="primary">trpD</name>
    <name evidence="8" type="ORF">PS435_12175</name>
</gene>
<evidence type="ECO:0000259" key="7">
    <source>
        <dbReference type="Pfam" id="PF02885"/>
    </source>
</evidence>
<feature type="binding site" evidence="5">
    <location>
        <position position="79"/>
    </location>
    <ligand>
        <name>anthranilate</name>
        <dbReference type="ChEBI" id="CHEBI:16567"/>
        <label>1</label>
    </ligand>
</feature>
<comment type="catalytic activity">
    <reaction evidence="5">
        <text>N-(5-phospho-beta-D-ribosyl)anthranilate + diphosphate = 5-phospho-alpha-D-ribose 1-diphosphate + anthranilate</text>
        <dbReference type="Rhea" id="RHEA:11768"/>
        <dbReference type="ChEBI" id="CHEBI:16567"/>
        <dbReference type="ChEBI" id="CHEBI:18277"/>
        <dbReference type="ChEBI" id="CHEBI:33019"/>
        <dbReference type="ChEBI" id="CHEBI:58017"/>
        <dbReference type="EC" id="2.4.2.18"/>
    </reaction>
</comment>
<keyword evidence="5" id="KW-0028">Amino-acid biosynthesis</keyword>
<feature type="binding site" evidence="5">
    <location>
        <position position="87"/>
    </location>
    <ligand>
        <name>5-phospho-alpha-D-ribose 1-diphosphate</name>
        <dbReference type="ChEBI" id="CHEBI:58017"/>
    </ligand>
</feature>
<keyword evidence="5" id="KW-0479">Metal-binding</keyword>
<evidence type="ECO:0000256" key="1">
    <source>
        <dbReference type="ARBA" id="ARBA00022676"/>
    </source>
</evidence>